<evidence type="ECO:0000259" key="1">
    <source>
        <dbReference type="Pfam" id="PF14226"/>
    </source>
</evidence>
<comment type="caution">
    <text evidence="2">The sequence shown here is derived from an EMBL/GenBank/DDBJ whole genome shotgun (WGS) entry which is preliminary data.</text>
</comment>
<organism evidence="2 3">
    <name type="scientific">Sclerotinia trifoliorum</name>
    <dbReference type="NCBI Taxonomy" id="28548"/>
    <lineage>
        <taxon>Eukaryota</taxon>
        <taxon>Fungi</taxon>
        <taxon>Dikarya</taxon>
        <taxon>Ascomycota</taxon>
        <taxon>Pezizomycotina</taxon>
        <taxon>Leotiomycetes</taxon>
        <taxon>Helotiales</taxon>
        <taxon>Sclerotiniaceae</taxon>
        <taxon>Sclerotinia</taxon>
    </lineage>
</organism>
<evidence type="ECO:0000313" key="3">
    <source>
        <dbReference type="Proteomes" id="UP000624404"/>
    </source>
</evidence>
<dbReference type="Pfam" id="PF14226">
    <property type="entry name" value="DIOX_N"/>
    <property type="match status" value="1"/>
</dbReference>
<dbReference type="InterPro" id="IPR027443">
    <property type="entry name" value="IPNS-like_sf"/>
</dbReference>
<sequence length="106" mass="12486">MISQSTCQDSAQGLPTTNLQGLFDQDPAEATKLFDASKQYGFFYLDFGTISKRKTVLSLIDQIYRFEEELFSLPQHYLMKYDVYEIKYMKLNGYKPKGRNFGRMYY</sequence>
<dbReference type="AlphaFoldDB" id="A0A8H2ZJ36"/>
<dbReference type="SUPFAM" id="SSF51197">
    <property type="entry name" value="Clavaminate synthase-like"/>
    <property type="match status" value="1"/>
</dbReference>
<dbReference type="InterPro" id="IPR026992">
    <property type="entry name" value="DIOX_N"/>
</dbReference>
<dbReference type="Gene3D" id="2.60.120.330">
    <property type="entry name" value="B-lactam Antibiotic, Isopenicillin N Synthase, Chain"/>
    <property type="match status" value="1"/>
</dbReference>
<evidence type="ECO:0000313" key="2">
    <source>
        <dbReference type="EMBL" id="CAD6439605.1"/>
    </source>
</evidence>
<protein>
    <submittedName>
        <fullName evidence="2">Cc19d793-7a5e-4e17-baa0-e62bef6a48b1</fullName>
    </submittedName>
</protein>
<accession>A0A8H2ZJ36</accession>
<reference evidence="2" key="1">
    <citation type="submission" date="2020-10" db="EMBL/GenBank/DDBJ databases">
        <authorList>
            <person name="Kusch S."/>
        </authorList>
    </citation>
    <scope>NUCLEOTIDE SEQUENCE</scope>
    <source>
        <strain evidence="2">SwB9</strain>
    </source>
</reference>
<keyword evidence="3" id="KW-1185">Reference proteome</keyword>
<dbReference type="Proteomes" id="UP000624404">
    <property type="component" value="Unassembled WGS sequence"/>
</dbReference>
<feature type="domain" description="Non-haem dioxygenase N-terminal" evidence="1">
    <location>
        <begin position="14"/>
        <end position="99"/>
    </location>
</feature>
<proteinExistence type="predicted"/>
<dbReference type="EMBL" id="CAJHIA010000002">
    <property type="protein sequence ID" value="CAD6439605.1"/>
    <property type="molecule type" value="Genomic_DNA"/>
</dbReference>
<name>A0A8H2ZJ36_9HELO</name>
<dbReference type="OrthoDB" id="288590at2759"/>
<gene>
    <name evidence="2" type="ORF">SCLTRI_LOCUS297</name>
</gene>